<sequence length="304" mass="33876">MLGSSVAVTADRGVGSSRVRDACRCALLSDQFTVDKQLVNIICIIENVGNMSPTGRDNVHRRVQFDPCRAVINEAGDTSGRCVVCAERDVITKADHFAACGINRTEIHPRGERYILRVAIQTVDLHVVAVTIQVQHFATRSADVGDVGVTDQRSVVRRARRRIIRVAAFKRVMSSQVSRNGRRHVQRDAAVEIGVGRESHYLQCRVDRRLGAVEDKAAGAIGTFDNRDAGQSRQVQHAIVDGQRNLQRRFGSGERIADRHRVGVGNVERQHFVFVDRLSTGNDLSRFDAVFDLDRDRFLVRLAE</sequence>
<dbReference type="AlphaFoldDB" id="A0A5C5ZG80"/>
<evidence type="ECO:0000313" key="1">
    <source>
        <dbReference type="EMBL" id="TWT86429.1"/>
    </source>
</evidence>
<dbReference type="EMBL" id="SJPM01000033">
    <property type="protein sequence ID" value="TWT86429.1"/>
    <property type="molecule type" value="Genomic_DNA"/>
</dbReference>
<protein>
    <submittedName>
        <fullName evidence="1">Uncharacterized protein</fullName>
    </submittedName>
</protein>
<gene>
    <name evidence="1" type="ORF">Pla100_60540</name>
</gene>
<reference evidence="1 2" key="1">
    <citation type="submission" date="2019-02" db="EMBL/GenBank/DDBJ databases">
        <title>Deep-cultivation of Planctomycetes and their phenomic and genomic characterization uncovers novel biology.</title>
        <authorList>
            <person name="Wiegand S."/>
            <person name="Jogler M."/>
            <person name="Boedeker C."/>
            <person name="Pinto D."/>
            <person name="Vollmers J."/>
            <person name="Rivas-Marin E."/>
            <person name="Kohn T."/>
            <person name="Peeters S.H."/>
            <person name="Heuer A."/>
            <person name="Rast P."/>
            <person name="Oberbeckmann S."/>
            <person name="Bunk B."/>
            <person name="Jeske O."/>
            <person name="Meyerdierks A."/>
            <person name="Storesund J.E."/>
            <person name="Kallscheuer N."/>
            <person name="Luecker S."/>
            <person name="Lage O.M."/>
            <person name="Pohl T."/>
            <person name="Merkel B.J."/>
            <person name="Hornburger P."/>
            <person name="Mueller R.-W."/>
            <person name="Bruemmer F."/>
            <person name="Labrenz M."/>
            <person name="Spormann A.M."/>
            <person name="Op Den Camp H."/>
            <person name="Overmann J."/>
            <person name="Amann R."/>
            <person name="Jetten M.S.M."/>
            <person name="Mascher T."/>
            <person name="Medema M.H."/>
            <person name="Devos D.P."/>
            <person name="Kaster A.-K."/>
            <person name="Ovreas L."/>
            <person name="Rohde M."/>
            <person name="Galperin M.Y."/>
            <person name="Jogler C."/>
        </authorList>
    </citation>
    <scope>NUCLEOTIDE SEQUENCE [LARGE SCALE GENOMIC DNA]</scope>
    <source>
        <strain evidence="1 2">Pla100</strain>
    </source>
</reference>
<comment type="caution">
    <text evidence="1">The sequence shown here is derived from an EMBL/GenBank/DDBJ whole genome shotgun (WGS) entry which is preliminary data.</text>
</comment>
<proteinExistence type="predicted"/>
<accession>A0A5C5ZG80</accession>
<name>A0A5C5ZG80_9BACT</name>
<dbReference type="Proteomes" id="UP000316213">
    <property type="component" value="Unassembled WGS sequence"/>
</dbReference>
<organism evidence="1 2">
    <name type="scientific">Neorhodopirellula pilleata</name>
    <dbReference type="NCBI Taxonomy" id="2714738"/>
    <lineage>
        <taxon>Bacteria</taxon>
        <taxon>Pseudomonadati</taxon>
        <taxon>Planctomycetota</taxon>
        <taxon>Planctomycetia</taxon>
        <taxon>Pirellulales</taxon>
        <taxon>Pirellulaceae</taxon>
        <taxon>Neorhodopirellula</taxon>
    </lineage>
</organism>
<keyword evidence="2" id="KW-1185">Reference proteome</keyword>
<evidence type="ECO:0000313" key="2">
    <source>
        <dbReference type="Proteomes" id="UP000316213"/>
    </source>
</evidence>